<dbReference type="InterPro" id="IPR036388">
    <property type="entry name" value="WH-like_DNA-bd_sf"/>
</dbReference>
<sequence>MLKQEALLDKSCNVEGNEGRLMPTPSMEDYLERIYKLIDEKGYARVSDIAEGLEVHPSSVTKMIQKLDKDDYLIYEKYRGLVLTSKGKKIGKRLVDRHQLLEDFLTLIGVADEHIYTDVEGIEHHLSWNSITCIETLVEYFRRDPQRLQALSDLRGELDNES</sequence>
<comment type="subcellular location">
    <subcellularLocation>
        <location evidence="1 12">Cytoplasm</location>
    </subcellularLocation>
</comment>
<dbReference type="InterPro" id="IPR036421">
    <property type="entry name" value="Fe_dep_repressor_sf"/>
</dbReference>
<dbReference type="Pfam" id="PF01325">
    <property type="entry name" value="Fe_dep_repress"/>
    <property type="match status" value="1"/>
</dbReference>
<dbReference type="EMBL" id="LS992241">
    <property type="protein sequence ID" value="SYX84809.1"/>
    <property type="molecule type" value="Genomic_DNA"/>
</dbReference>
<evidence type="ECO:0000256" key="8">
    <source>
        <dbReference type="ARBA" id="ARBA00023125"/>
    </source>
</evidence>
<evidence type="ECO:0000256" key="3">
    <source>
        <dbReference type="ARBA" id="ARBA00011738"/>
    </source>
</evidence>
<dbReference type="Proteomes" id="UP000304148">
    <property type="component" value="Chromosome"/>
</dbReference>
<dbReference type="Gene3D" id="1.10.60.10">
    <property type="entry name" value="Iron dependent repressor, metal binding and dimerisation domain"/>
    <property type="match status" value="1"/>
</dbReference>
<dbReference type="GO" id="GO:0003677">
    <property type="term" value="F:DNA binding"/>
    <property type="evidence" value="ECO:0007669"/>
    <property type="project" value="UniProtKB-KW"/>
</dbReference>
<evidence type="ECO:0000313" key="14">
    <source>
        <dbReference type="EMBL" id="SYX84809.1"/>
    </source>
</evidence>
<organism evidence="14 15">
    <name type="scientific">Paenibacillus alvei</name>
    <name type="common">Bacillus alvei</name>
    <dbReference type="NCBI Taxonomy" id="44250"/>
    <lineage>
        <taxon>Bacteria</taxon>
        <taxon>Bacillati</taxon>
        <taxon>Bacillota</taxon>
        <taxon>Bacilli</taxon>
        <taxon>Bacillales</taxon>
        <taxon>Paenibacillaceae</taxon>
        <taxon>Paenibacillus</taxon>
    </lineage>
</organism>
<dbReference type="InterPro" id="IPR001367">
    <property type="entry name" value="Fe_dep_repressor"/>
</dbReference>
<dbReference type="Pfam" id="PF02742">
    <property type="entry name" value="Fe_dep_repr_C"/>
    <property type="match status" value="1"/>
</dbReference>
<name>A0A383REN8_PAEAL</name>
<dbReference type="GO" id="GO:0030026">
    <property type="term" value="P:intracellular manganese ion homeostasis"/>
    <property type="evidence" value="ECO:0007669"/>
    <property type="project" value="UniProtKB-UniRule"/>
</dbReference>
<dbReference type="InterPro" id="IPR022689">
    <property type="entry name" value="Iron_dep_repressor"/>
</dbReference>
<dbReference type="InterPro" id="IPR022687">
    <property type="entry name" value="HTH_DTXR"/>
</dbReference>
<gene>
    <name evidence="12 14" type="primary">mntR</name>
    <name evidence="14" type="ORF">PBLR_13231</name>
</gene>
<keyword evidence="10 12" id="KW-0804">Transcription</keyword>
<accession>A0A383REN8</accession>
<keyword evidence="6 12" id="KW-0479">Metal-binding</keyword>
<feature type="domain" description="HTH dtxR-type" evidence="13">
    <location>
        <begin position="24"/>
        <end position="84"/>
    </location>
</feature>
<feature type="binding site" evidence="12">
    <location>
        <position position="98"/>
    </location>
    <ligand>
        <name>Mn(2+)</name>
        <dbReference type="ChEBI" id="CHEBI:29035"/>
        <label>2</label>
    </ligand>
</feature>
<comment type="activity regulation">
    <text evidence="12">DNA binding is strongly activated by Mn(2+).</text>
</comment>
<dbReference type="SUPFAM" id="SSF46785">
    <property type="entry name" value="Winged helix' DNA-binding domain"/>
    <property type="match status" value="1"/>
</dbReference>
<feature type="binding site" evidence="12">
    <location>
        <position position="123"/>
    </location>
    <ligand>
        <name>Mn(2+)</name>
        <dbReference type="ChEBI" id="CHEBI:29035"/>
        <label>2</label>
    </ligand>
</feature>
<keyword evidence="8 12" id="KW-0238">DNA-binding</keyword>
<dbReference type="PANTHER" id="PTHR33238:SF11">
    <property type="entry name" value="TRANSCRIPTIONAL REGULATOR MNTR"/>
    <property type="match status" value="1"/>
</dbReference>
<feature type="binding site" evidence="12">
    <location>
        <position position="124"/>
    </location>
    <ligand>
        <name>Mn(2+)</name>
        <dbReference type="ChEBI" id="CHEBI:29035"/>
        <label>1</label>
    </ligand>
</feature>
<dbReference type="Gene3D" id="1.10.10.10">
    <property type="entry name" value="Winged helix-like DNA-binding domain superfamily/Winged helix DNA-binding domain"/>
    <property type="match status" value="1"/>
</dbReference>
<evidence type="ECO:0000256" key="6">
    <source>
        <dbReference type="ARBA" id="ARBA00022723"/>
    </source>
</evidence>
<evidence type="ECO:0000256" key="4">
    <source>
        <dbReference type="ARBA" id="ARBA00022490"/>
    </source>
</evidence>
<feature type="binding site" evidence="12">
    <location>
        <position position="120"/>
    </location>
    <ligand>
        <name>Mn(2+)</name>
        <dbReference type="ChEBI" id="CHEBI:29035"/>
        <label>2</label>
    </ligand>
</feature>
<dbReference type="InterPro" id="IPR036390">
    <property type="entry name" value="WH_DNA-bd_sf"/>
</dbReference>
<proteinExistence type="inferred from homology"/>
<evidence type="ECO:0000256" key="2">
    <source>
        <dbReference type="ARBA" id="ARBA00007871"/>
    </source>
</evidence>
<dbReference type="NCBIfam" id="NF003025">
    <property type="entry name" value="PRK03902.1"/>
    <property type="match status" value="1"/>
</dbReference>
<keyword evidence="11 12" id="KW-0464">Manganese</keyword>
<evidence type="ECO:0000256" key="9">
    <source>
        <dbReference type="ARBA" id="ARBA00023159"/>
    </source>
</evidence>
<reference evidence="15" key="1">
    <citation type="submission" date="2018-08" db="EMBL/GenBank/DDBJ databases">
        <authorList>
            <person name="Chevrot R."/>
        </authorList>
    </citation>
    <scope>NUCLEOTIDE SEQUENCE [LARGE SCALE GENOMIC DNA]</scope>
</reference>
<keyword evidence="4 12" id="KW-0963">Cytoplasm</keyword>
<evidence type="ECO:0000259" key="13">
    <source>
        <dbReference type="PROSITE" id="PS50944"/>
    </source>
</evidence>
<keyword evidence="5 12" id="KW-0678">Repressor</keyword>
<dbReference type="PROSITE" id="PS50944">
    <property type="entry name" value="HTH_DTXR"/>
    <property type="match status" value="1"/>
</dbReference>
<feature type="binding site" evidence="12">
    <location>
        <position position="29"/>
    </location>
    <ligand>
        <name>Mn(2+)</name>
        <dbReference type="ChEBI" id="CHEBI:29035"/>
        <label>1</label>
    </ligand>
</feature>
<comment type="similarity">
    <text evidence="2 12">Belongs to the DtxR/MntR family.</text>
</comment>
<dbReference type="GO" id="GO:0046983">
    <property type="term" value="F:protein dimerization activity"/>
    <property type="evidence" value="ECO:0007669"/>
    <property type="project" value="InterPro"/>
</dbReference>
<evidence type="ECO:0000256" key="10">
    <source>
        <dbReference type="ARBA" id="ARBA00023163"/>
    </source>
</evidence>
<feature type="binding site" evidence="12">
    <location>
        <position position="120"/>
    </location>
    <ligand>
        <name>Mn(2+)</name>
        <dbReference type="ChEBI" id="CHEBI:29035"/>
        <label>1</label>
    </ligand>
</feature>
<evidence type="ECO:0000256" key="7">
    <source>
        <dbReference type="ARBA" id="ARBA00023015"/>
    </source>
</evidence>
<dbReference type="GO" id="GO:0005737">
    <property type="term" value="C:cytoplasm"/>
    <property type="evidence" value="ECO:0007669"/>
    <property type="project" value="UniProtKB-SubCell"/>
</dbReference>
<evidence type="ECO:0000256" key="1">
    <source>
        <dbReference type="ARBA" id="ARBA00004496"/>
    </source>
</evidence>
<protein>
    <recommendedName>
        <fullName evidence="12">HTH-type transcriptional regulator MntR</fullName>
    </recommendedName>
    <alternativeName>
        <fullName evidence="12">Manganese transport regulator</fullName>
    </alternativeName>
</protein>
<dbReference type="GO" id="GO:0003700">
    <property type="term" value="F:DNA-binding transcription factor activity"/>
    <property type="evidence" value="ECO:0007669"/>
    <property type="project" value="UniProtKB-UniRule"/>
</dbReference>
<evidence type="ECO:0000256" key="11">
    <source>
        <dbReference type="ARBA" id="ARBA00023211"/>
    </source>
</evidence>
<evidence type="ECO:0000313" key="15">
    <source>
        <dbReference type="Proteomes" id="UP000304148"/>
    </source>
</evidence>
<evidence type="ECO:0000256" key="12">
    <source>
        <dbReference type="HAMAP-Rule" id="MF_00732"/>
    </source>
</evidence>
<dbReference type="InterPro" id="IPR050536">
    <property type="entry name" value="DtxR_MntR_Metal-Reg"/>
</dbReference>
<dbReference type="PANTHER" id="PTHR33238">
    <property type="entry name" value="IRON (METAL) DEPENDENT REPRESSOR, DTXR FAMILY"/>
    <property type="match status" value="1"/>
</dbReference>
<dbReference type="AlphaFoldDB" id="A0A383REN8"/>
<feature type="binding site" evidence="12">
    <location>
        <position position="32"/>
    </location>
    <ligand>
        <name>Mn(2+)</name>
        <dbReference type="ChEBI" id="CHEBI:29035"/>
        <label>2</label>
    </ligand>
</feature>
<keyword evidence="7 12" id="KW-0805">Transcription regulation</keyword>
<keyword evidence="9 12" id="KW-0010">Activator</keyword>
<dbReference type="SMART" id="SM00529">
    <property type="entry name" value="HTH_DTXR"/>
    <property type="match status" value="1"/>
</dbReference>
<dbReference type="GO" id="GO:0030145">
    <property type="term" value="F:manganese ion binding"/>
    <property type="evidence" value="ECO:0007669"/>
    <property type="project" value="UniProtKB-UniRule"/>
</dbReference>
<dbReference type="SUPFAM" id="SSF47979">
    <property type="entry name" value="Iron-dependent repressor protein, dimerization domain"/>
    <property type="match status" value="1"/>
</dbReference>
<comment type="subunit">
    <text evidence="3 12">Homodimer.</text>
</comment>
<comment type="function">
    <text evidence="12">Central regulator of manganese homeostasis.</text>
</comment>
<feature type="binding site" evidence="12">
    <location>
        <position position="123"/>
    </location>
    <ligand>
        <name>Mn(2+)</name>
        <dbReference type="ChEBI" id="CHEBI:29035"/>
        <label>1</label>
    </ligand>
</feature>
<evidence type="ECO:0000256" key="5">
    <source>
        <dbReference type="ARBA" id="ARBA00022491"/>
    </source>
</evidence>
<dbReference type="FunFam" id="1.10.10.10:FF:000189">
    <property type="entry name" value="HTH-type transcriptional regulator MntR"/>
    <property type="match status" value="1"/>
</dbReference>
<dbReference type="HAMAP" id="MF_00732">
    <property type="entry name" value="HTH_MntR"/>
    <property type="match status" value="1"/>
</dbReference>
<dbReference type="InterPro" id="IPR022897">
    <property type="entry name" value="HTH_tscrpt_reg_MntR"/>
</dbReference>